<accession>A0A812QYQ5</accession>
<feature type="region of interest" description="Disordered" evidence="1">
    <location>
        <begin position="372"/>
        <end position="432"/>
    </location>
</feature>
<dbReference type="PANTHER" id="PTHR33050">
    <property type="entry name" value="REVERSE TRANSCRIPTASE DOMAIN-CONTAINING PROTEIN"/>
    <property type="match status" value="1"/>
</dbReference>
<keyword evidence="3" id="KW-1185">Reference proteome</keyword>
<name>A0A812QYQ5_9DINO</name>
<dbReference type="InterPro" id="IPR052055">
    <property type="entry name" value="Hepadnavirus_pol/RT"/>
</dbReference>
<dbReference type="Proteomes" id="UP000604046">
    <property type="component" value="Unassembled WGS sequence"/>
</dbReference>
<dbReference type="EMBL" id="CAJNDS010002286">
    <property type="protein sequence ID" value="CAE7411294.1"/>
    <property type="molecule type" value="Genomic_DNA"/>
</dbReference>
<feature type="region of interest" description="Disordered" evidence="1">
    <location>
        <begin position="807"/>
        <end position="836"/>
    </location>
</feature>
<feature type="compositionally biased region" description="Basic and acidic residues" evidence="1">
    <location>
        <begin position="604"/>
        <end position="615"/>
    </location>
</feature>
<dbReference type="InterPro" id="IPR043502">
    <property type="entry name" value="DNA/RNA_pol_sf"/>
</dbReference>
<dbReference type="SUPFAM" id="SSF56672">
    <property type="entry name" value="DNA/RNA polymerases"/>
    <property type="match status" value="1"/>
</dbReference>
<feature type="compositionally biased region" description="Basic residues" evidence="1">
    <location>
        <begin position="748"/>
        <end position="757"/>
    </location>
</feature>
<evidence type="ECO:0000256" key="1">
    <source>
        <dbReference type="SAM" id="MobiDB-lite"/>
    </source>
</evidence>
<proteinExistence type="predicted"/>
<feature type="region of interest" description="Disordered" evidence="1">
    <location>
        <begin position="587"/>
        <end position="616"/>
    </location>
</feature>
<feature type="compositionally biased region" description="Low complexity" evidence="1">
    <location>
        <begin position="807"/>
        <end position="825"/>
    </location>
</feature>
<dbReference type="OrthoDB" id="414833at2759"/>
<sequence length="1921" mass="209683">AWIDLQSEERSLAIAKWQRIILVEPLAFGLARDFHASKAAGLGTGPFLNSVADALAVKATSTLHSRANALMRYVAWASGKTAIVFPAAEPLVYAYFDDVKDKAAPTSLKSVLSAFAFAKYVVGLKGVDEILESGRVRGLAARLFLQKRKLLQRNPLKVEHVALLERICCGLEGRSLQDRMAAGFFLFLVHARARFSDAQRVCKLLFVRLISAYLEVHVSRSKTSFSLERKVRFLPMAACALGLSGLRWADAWIDVMEECGIRIHEDSPLLPCPGSNGTWRNVPLPCDQACVWLRSLLAQGVGPDEYLNNVGTHSCKRTILSWASKRGLPRDQRAILGYHTSKSAGVGTELIYEVDAQSAPLRAMASMLREVRSGKFMPDNPRGQQLAEECERSDEEDPPHSEDDMASSSGSSVDEEERDHSEPSPGLWRGGRAEWMSGGCQVGLEEADVAALKRAGITTLARVAFMSSYTPGSGDDKELIAAFETALGGPASLGQKAAFRRLFHESFAVTTSEMRSLVERTDETAPRKLSVPERSERFAAIVKKLPGLDIRNRMEPSDALVDACVAIYEQNRLQYLEWDRLTSKEHEAQTSAKRESVLSIDSSGKLKTEKPDPGRADTSSEFLIHLALSRRGIAFEMANLLDFVHHSRWVEKLLSARLDVVPSSHNLPTFMQLQAADRKLFQCLADQTRAGLQVTASGRPLDQVFEAATCSTEVVSLMQPLPKAAGAGSEKERNGPYGFPPPPPGGKGRGKGKRGKAAVRQMKMPQGLEGCRSHTNGGDPICFGYGTASGEDAVFEPGAPVVPGVAASQGTGGSASSADASFPSAHVVQPEPKRPRVSRGANCFVHSHAAEHVSSVLAPPLHAGGAVFPILFQGAKPHDLDQAETLAWDLAGHHELTASDLVRLFDALPKEPSPRAAEGSSFTAGAFVHGGVVGVRTTTGKYPASTALFVAWLKHAAPGCVFSSIAVLDQSPSSMHKATMSSVAPCLGMVRVAPAAGAQPLAEASVEAARVASANAIYRETAAFCQWLLSNHACVHFSVENPLHSWLWHLPCFQSLLQRLALVSFDACLHGSTRKKATAFLSSHPVLGRLSGPCPGCPKHDAWVVDGNYATALEAAYPKLLCERLVACIDDVAAERQLLPSKLQTSELANARAAGQVQPRGRRFAPVIGEFAHTVTVASSEAPPLNAKNCLEKPWLQVPAKSKLLRVSVERGGADTRAGELGDELQVGAASCRFYTFGVYRSPEVFVREAKQLDHPFDTARALPDGLVRVLFDLLVQGPVVVMRRRLEKIRLWRQWAVELEGEERALKQKLEPSVRRVLGGKRLCLLKRIAESLDWPDKQLHHDLEVGFKLTGYMPCTGVFHPDEKPALSSEQDFWEGAAILRDSLWDKVSGQVCGEHAQELWNVTLEEADATSKAWLDGPYTREQLEEVYPQGWSPCRRFSVMHGKLRPIDDFSESGVNSCFGCFERVSLKALDELCWVCMQVFRCALGSGWVKFVLSDGTSLEGRLHKVWADREKLRPLTKTYDLRAAYKQLPLHPGEKPKAVLILKNPTDDRVYAFPCNTLPFGSSASVMHFNRVSLLLQRILWEVGVVAACYYDDYPTMAPAMLSGGTDNAVHSVMDLLGFTLSRDKEQPFSSASEMLGVVLDTSDPSFGHVCVSNKQERAAAMCETLASVLRDRKVLVREVPSLLGRLQFLESQMLGRTGRLAIADLRNLERAAAFSVELSQSQFDAVALLRARLLKGVPRQLSASPASAPVLVFTDGACDPCGSSFHAAVGGVLIAPGSKPRVFGAKVPEALIQRWARGRKHIIGQVELYAVVLARVLWSRAIGGNRVFFFVDHTGVHSSCINGNAADTSWRELLMQLEAADEAAPCLAWFHRVASESNPSDAPSRGEWEKLRYLGDFLRDEVKCPMTYCTLEST</sequence>
<feature type="non-terminal residue" evidence="2">
    <location>
        <position position="1"/>
    </location>
</feature>
<reference evidence="2" key="1">
    <citation type="submission" date="2021-02" db="EMBL/GenBank/DDBJ databases">
        <authorList>
            <person name="Dougan E. K."/>
            <person name="Rhodes N."/>
            <person name="Thang M."/>
            <person name="Chan C."/>
        </authorList>
    </citation>
    <scope>NUCLEOTIDE SEQUENCE</scope>
</reference>
<protein>
    <submittedName>
        <fullName evidence="2">SLC24A2 protein</fullName>
    </submittedName>
</protein>
<feature type="region of interest" description="Disordered" evidence="1">
    <location>
        <begin position="723"/>
        <end position="757"/>
    </location>
</feature>
<dbReference type="PANTHER" id="PTHR33050:SF7">
    <property type="entry name" value="RIBONUCLEASE H"/>
    <property type="match status" value="1"/>
</dbReference>
<gene>
    <name evidence="2" type="primary">SLC24A2</name>
    <name evidence="2" type="ORF">SNAT2548_LOCUS22370</name>
</gene>
<comment type="caution">
    <text evidence="2">The sequence shown here is derived from an EMBL/GenBank/DDBJ whole genome shotgun (WGS) entry which is preliminary data.</text>
</comment>
<evidence type="ECO:0000313" key="3">
    <source>
        <dbReference type="Proteomes" id="UP000604046"/>
    </source>
</evidence>
<feature type="compositionally biased region" description="Basic and acidic residues" evidence="1">
    <location>
        <begin position="587"/>
        <end position="596"/>
    </location>
</feature>
<evidence type="ECO:0000313" key="2">
    <source>
        <dbReference type="EMBL" id="CAE7411294.1"/>
    </source>
</evidence>
<organism evidence="2 3">
    <name type="scientific">Symbiodinium natans</name>
    <dbReference type="NCBI Taxonomy" id="878477"/>
    <lineage>
        <taxon>Eukaryota</taxon>
        <taxon>Sar</taxon>
        <taxon>Alveolata</taxon>
        <taxon>Dinophyceae</taxon>
        <taxon>Suessiales</taxon>
        <taxon>Symbiodiniaceae</taxon>
        <taxon>Symbiodinium</taxon>
    </lineage>
</organism>